<name>A0A066WIJ7_TILAU</name>
<keyword evidence="4 5" id="KW-0472">Membrane</keyword>
<feature type="transmembrane region" description="Helical" evidence="5">
    <location>
        <begin position="12"/>
        <end position="36"/>
    </location>
</feature>
<keyword evidence="7" id="KW-1185">Reference proteome</keyword>
<feature type="transmembrane region" description="Helical" evidence="5">
    <location>
        <begin position="56"/>
        <end position="74"/>
    </location>
</feature>
<dbReference type="Proteomes" id="UP000027361">
    <property type="component" value="Unassembled WGS sequence"/>
</dbReference>
<dbReference type="Gene3D" id="1.20.1250.20">
    <property type="entry name" value="MFS general substrate transporter like domains"/>
    <property type="match status" value="1"/>
</dbReference>
<dbReference type="RefSeq" id="XP_013245186.1">
    <property type="nucleotide sequence ID" value="XM_013389732.1"/>
</dbReference>
<feature type="transmembrane region" description="Helical" evidence="5">
    <location>
        <begin position="212"/>
        <end position="233"/>
    </location>
</feature>
<comment type="caution">
    <text evidence="6">The sequence shown here is derived from an EMBL/GenBank/DDBJ whole genome shotgun (WGS) entry which is preliminary data.</text>
</comment>
<dbReference type="HOGENOM" id="CLU_008455_1_0_1"/>
<evidence type="ECO:0000313" key="6">
    <source>
        <dbReference type="EMBL" id="KDN52333.1"/>
    </source>
</evidence>
<dbReference type="GO" id="GO:0005886">
    <property type="term" value="C:plasma membrane"/>
    <property type="evidence" value="ECO:0007669"/>
    <property type="project" value="TreeGrafter"/>
</dbReference>
<reference evidence="6 7" key="1">
    <citation type="submission" date="2014-05" db="EMBL/GenBank/DDBJ databases">
        <title>Draft genome sequence of a rare smut relative, Tilletiaria anomala UBC 951.</title>
        <authorList>
            <consortium name="DOE Joint Genome Institute"/>
            <person name="Toome M."/>
            <person name="Kuo A."/>
            <person name="Henrissat B."/>
            <person name="Lipzen A."/>
            <person name="Tritt A."/>
            <person name="Yoshinaga Y."/>
            <person name="Zane M."/>
            <person name="Barry K."/>
            <person name="Grigoriev I.V."/>
            <person name="Spatafora J.W."/>
            <person name="Aimea M.C."/>
        </authorList>
    </citation>
    <scope>NUCLEOTIDE SEQUENCE [LARGE SCALE GENOMIC DNA]</scope>
    <source>
        <strain evidence="6 7">UBC 951</strain>
    </source>
</reference>
<organism evidence="6 7">
    <name type="scientific">Tilletiaria anomala (strain ATCC 24038 / CBS 436.72 / UBC 951)</name>
    <dbReference type="NCBI Taxonomy" id="1037660"/>
    <lineage>
        <taxon>Eukaryota</taxon>
        <taxon>Fungi</taxon>
        <taxon>Dikarya</taxon>
        <taxon>Basidiomycota</taxon>
        <taxon>Ustilaginomycotina</taxon>
        <taxon>Exobasidiomycetes</taxon>
        <taxon>Georgefischeriales</taxon>
        <taxon>Tilletiariaceae</taxon>
        <taxon>Tilletiaria</taxon>
    </lineage>
</organism>
<accession>A0A066WIJ7</accession>
<dbReference type="OMA" id="VSISHMI"/>
<feature type="transmembrane region" description="Helical" evidence="5">
    <location>
        <begin position="187"/>
        <end position="206"/>
    </location>
</feature>
<dbReference type="AlphaFoldDB" id="A0A066WIJ7"/>
<evidence type="ECO:0000256" key="2">
    <source>
        <dbReference type="ARBA" id="ARBA00022692"/>
    </source>
</evidence>
<comment type="subcellular location">
    <subcellularLocation>
        <location evidence="1">Membrane</location>
        <topology evidence="1">Multi-pass membrane protein</topology>
    </subcellularLocation>
</comment>
<gene>
    <name evidence="6" type="ORF">K437DRAFT_266696</name>
</gene>
<evidence type="ECO:0000256" key="4">
    <source>
        <dbReference type="ARBA" id="ARBA00023136"/>
    </source>
</evidence>
<dbReference type="InParanoid" id="A0A066WIJ7"/>
<dbReference type="EMBL" id="JMSN01000011">
    <property type="protein sequence ID" value="KDN52333.1"/>
    <property type="molecule type" value="Genomic_DNA"/>
</dbReference>
<dbReference type="PANTHER" id="PTHR23502:SF45">
    <property type="entry name" value="MAJOR FACILITATOR SUPERFAMILY (MFS) PROFILE DOMAIN-CONTAINING PROTEIN"/>
    <property type="match status" value="1"/>
</dbReference>
<protein>
    <recommendedName>
        <fullName evidence="8">MFS general substrate transporter</fullName>
    </recommendedName>
</protein>
<dbReference type="OrthoDB" id="5376138at2759"/>
<evidence type="ECO:0000256" key="1">
    <source>
        <dbReference type="ARBA" id="ARBA00004141"/>
    </source>
</evidence>
<evidence type="ECO:0000256" key="3">
    <source>
        <dbReference type="ARBA" id="ARBA00022989"/>
    </source>
</evidence>
<dbReference type="GeneID" id="25265880"/>
<proteinExistence type="predicted"/>
<keyword evidence="3 5" id="KW-1133">Transmembrane helix</keyword>
<evidence type="ECO:0000313" key="7">
    <source>
        <dbReference type="Proteomes" id="UP000027361"/>
    </source>
</evidence>
<keyword evidence="2 5" id="KW-0812">Transmembrane</keyword>
<dbReference type="SUPFAM" id="SSF103473">
    <property type="entry name" value="MFS general substrate transporter"/>
    <property type="match status" value="1"/>
</dbReference>
<dbReference type="InterPro" id="IPR036259">
    <property type="entry name" value="MFS_trans_sf"/>
</dbReference>
<dbReference type="STRING" id="1037660.A0A066WIJ7"/>
<evidence type="ECO:0008006" key="8">
    <source>
        <dbReference type="Google" id="ProtNLM"/>
    </source>
</evidence>
<evidence type="ECO:0000256" key="5">
    <source>
        <dbReference type="SAM" id="Phobius"/>
    </source>
</evidence>
<sequence>MLASIWSSKELGLPAATFTLVAVVGTVASPLYAGYIVQSRGWYGIEYTQLIINGDIFILDLIFLCETRSSVLLTRKAKKLRKEMGSNRYRSPAELETSSANSMLHASTVRAAMLSLAYVWSLIFPFSAPIRLPWKRSVAGASVMAAWRTSDPSSAPSSRLAFLFHDAHLYAETQRKNNGVAEPKARLFYGVADGVICTVGMLVFTFTEGYAWVHWIAPVIGLSLDLIGVSFIFNSVQDYLLEGDGEYASSATSAEGFVRNEMATSFPLYTTQMFDKSGLQYGGLLLSLLLV</sequence>
<dbReference type="PANTHER" id="PTHR23502">
    <property type="entry name" value="MAJOR FACILITATOR SUPERFAMILY"/>
    <property type="match status" value="1"/>
</dbReference>
<dbReference type="GO" id="GO:0022857">
    <property type="term" value="F:transmembrane transporter activity"/>
    <property type="evidence" value="ECO:0007669"/>
    <property type="project" value="TreeGrafter"/>
</dbReference>